<dbReference type="InterPro" id="IPR004638">
    <property type="entry name" value="EmrB-like"/>
</dbReference>
<evidence type="ECO:0000256" key="6">
    <source>
        <dbReference type="ARBA" id="ARBA00023136"/>
    </source>
</evidence>
<evidence type="ECO:0000259" key="8">
    <source>
        <dbReference type="PROSITE" id="PS50850"/>
    </source>
</evidence>
<evidence type="ECO:0000256" key="4">
    <source>
        <dbReference type="ARBA" id="ARBA00022692"/>
    </source>
</evidence>
<dbReference type="InterPro" id="IPR011701">
    <property type="entry name" value="MFS"/>
</dbReference>
<evidence type="ECO:0000256" key="1">
    <source>
        <dbReference type="ARBA" id="ARBA00004651"/>
    </source>
</evidence>
<dbReference type="GO" id="GO:0005886">
    <property type="term" value="C:plasma membrane"/>
    <property type="evidence" value="ECO:0007669"/>
    <property type="project" value="UniProtKB-SubCell"/>
</dbReference>
<feature type="transmembrane region" description="Helical" evidence="7">
    <location>
        <begin position="118"/>
        <end position="141"/>
    </location>
</feature>
<protein>
    <submittedName>
        <fullName evidence="9">Uncharacterized MFS-type transporter</fullName>
    </submittedName>
</protein>
<feature type="transmembrane region" description="Helical" evidence="7">
    <location>
        <begin position="214"/>
        <end position="234"/>
    </location>
</feature>
<evidence type="ECO:0000256" key="3">
    <source>
        <dbReference type="ARBA" id="ARBA00022475"/>
    </source>
</evidence>
<evidence type="ECO:0000256" key="2">
    <source>
        <dbReference type="ARBA" id="ARBA00022448"/>
    </source>
</evidence>
<feature type="transmembrane region" description="Helical" evidence="7">
    <location>
        <begin position="25"/>
        <end position="43"/>
    </location>
</feature>
<dbReference type="Pfam" id="PF07690">
    <property type="entry name" value="MFS_1"/>
    <property type="match status" value="1"/>
</dbReference>
<sequence>MSIPSTEPAEGHVVVDDPGSAPSPWWALVVVCFAQFMVILDATITNVALPTIQTDLQISDSDLQWVVNSYTLAFGGLLLLGGRASDLLGRRRIFVIGTVLFSGASLLNGLAWSPEALIIFRGIQGIGAALISPAALSVIMTSFAEGAERSKALGVWSAIAAGGAAVGLLLGGVITELLSWEWIFFINVPIGLAVIAAAYRWVPESHAELGHRRFDIAGAVSVTAGLMLLVYTIVGTLDHGFTSARTLGLFAASLLLLAAFVAIEGRTLAPLVRLGLLRVRSLAVANVAMLVVAAGMFAFFFFATLYLQQVLGFDPIEAGLAFLPFALSIGVGAGTAQVAVRKLGVRLTGTVGLTIAAAGLLLMGATLAVDGSYWWLFAGMVPMAIGLGWTFVPFTLIATTNVVDEEAGLASGVFNTSQQIGGALGLAILSTIANDTQQARLEELGRAPAPPDFLAAAVDGFQTAFYAGAALLLLGMLVHTFSLRRRDVANIDVNAAPVPVA</sequence>
<feature type="transmembrane region" description="Helical" evidence="7">
    <location>
        <begin position="347"/>
        <end position="367"/>
    </location>
</feature>
<dbReference type="Gene3D" id="1.20.1250.20">
    <property type="entry name" value="MFS general substrate transporter like domains"/>
    <property type="match status" value="1"/>
</dbReference>
<dbReference type="PANTHER" id="PTHR42718">
    <property type="entry name" value="MAJOR FACILITATOR SUPERFAMILY MULTIDRUG TRANSPORTER MFSC"/>
    <property type="match status" value="1"/>
</dbReference>
<dbReference type="PROSITE" id="PS50850">
    <property type="entry name" value="MFS"/>
    <property type="match status" value="1"/>
</dbReference>
<feature type="transmembrane region" description="Helical" evidence="7">
    <location>
        <begin position="246"/>
        <end position="263"/>
    </location>
</feature>
<evidence type="ECO:0000256" key="7">
    <source>
        <dbReference type="SAM" id="Phobius"/>
    </source>
</evidence>
<feature type="transmembrane region" description="Helical" evidence="7">
    <location>
        <begin position="93"/>
        <end position="112"/>
    </location>
</feature>
<gene>
    <name evidence="9" type="ORF">AVDCRST_MAG38-1917</name>
</gene>
<comment type="subcellular location">
    <subcellularLocation>
        <location evidence="1">Cell membrane</location>
        <topology evidence="1">Multi-pass membrane protein</topology>
    </subcellularLocation>
</comment>
<feature type="transmembrane region" description="Helical" evidence="7">
    <location>
        <begin position="180"/>
        <end position="202"/>
    </location>
</feature>
<dbReference type="GO" id="GO:0022857">
    <property type="term" value="F:transmembrane transporter activity"/>
    <property type="evidence" value="ECO:0007669"/>
    <property type="project" value="InterPro"/>
</dbReference>
<evidence type="ECO:0000256" key="5">
    <source>
        <dbReference type="ARBA" id="ARBA00022989"/>
    </source>
</evidence>
<dbReference type="NCBIfam" id="TIGR00711">
    <property type="entry name" value="efflux_EmrB"/>
    <property type="match status" value="1"/>
</dbReference>
<proteinExistence type="predicted"/>
<organism evidence="9">
    <name type="scientific">uncultured Solirubrobacteraceae bacterium</name>
    <dbReference type="NCBI Taxonomy" id="1162706"/>
    <lineage>
        <taxon>Bacteria</taxon>
        <taxon>Bacillati</taxon>
        <taxon>Actinomycetota</taxon>
        <taxon>Thermoleophilia</taxon>
        <taxon>Solirubrobacterales</taxon>
        <taxon>Solirubrobacteraceae</taxon>
        <taxon>environmental samples</taxon>
    </lineage>
</organism>
<feature type="transmembrane region" description="Helical" evidence="7">
    <location>
        <begin position="409"/>
        <end position="433"/>
    </location>
</feature>
<keyword evidence="3" id="KW-1003">Cell membrane</keyword>
<name>A0A6J4RRY4_9ACTN</name>
<dbReference type="PROSITE" id="PS00216">
    <property type="entry name" value="SUGAR_TRANSPORT_1"/>
    <property type="match status" value="1"/>
</dbReference>
<dbReference type="AlphaFoldDB" id="A0A6J4RRY4"/>
<dbReference type="Gene3D" id="1.20.1720.10">
    <property type="entry name" value="Multidrug resistance protein D"/>
    <property type="match status" value="1"/>
</dbReference>
<dbReference type="CDD" id="cd17321">
    <property type="entry name" value="MFS_MMR_MDR_like"/>
    <property type="match status" value="1"/>
</dbReference>
<dbReference type="InterPro" id="IPR020846">
    <property type="entry name" value="MFS_dom"/>
</dbReference>
<feature type="transmembrane region" description="Helical" evidence="7">
    <location>
        <begin position="373"/>
        <end position="397"/>
    </location>
</feature>
<keyword evidence="2" id="KW-0813">Transport</keyword>
<dbReference type="EMBL" id="CADCVJ010000158">
    <property type="protein sequence ID" value="CAA9479390.1"/>
    <property type="molecule type" value="Genomic_DNA"/>
</dbReference>
<reference evidence="9" key="1">
    <citation type="submission" date="2020-02" db="EMBL/GenBank/DDBJ databases">
        <authorList>
            <person name="Meier V. D."/>
        </authorList>
    </citation>
    <scope>NUCLEOTIDE SEQUENCE</scope>
    <source>
        <strain evidence="9">AVDCRST_MAG38</strain>
    </source>
</reference>
<dbReference type="PANTHER" id="PTHR42718:SF46">
    <property type="entry name" value="BLR6921 PROTEIN"/>
    <property type="match status" value="1"/>
</dbReference>
<keyword evidence="6 7" id="KW-0472">Membrane</keyword>
<evidence type="ECO:0000313" key="9">
    <source>
        <dbReference type="EMBL" id="CAA9479390.1"/>
    </source>
</evidence>
<accession>A0A6J4RRY4</accession>
<feature type="domain" description="Major facilitator superfamily (MFS) profile" evidence="8">
    <location>
        <begin position="27"/>
        <end position="487"/>
    </location>
</feature>
<keyword evidence="5 7" id="KW-1133">Transmembrane helix</keyword>
<feature type="transmembrane region" description="Helical" evidence="7">
    <location>
        <begin position="153"/>
        <end position="174"/>
    </location>
</feature>
<keyword evidence="4 7" id="KW-0812">Transmembrane</keyword>
<feature type="transmembrane region" description="Helical" evidence="7">
    <location>
        <begin position="453"/>
        <end position="478"/>
    </location>
</feature>
<dbReference type="SUPFAM" id="SSF103473">
    <property type="entry name" value="MFS general substrate transporter"/>
    <property type="match status" value="1"/>
</dbReference>
<feature type="transmembrane region" description="Helical" evidence="7">
    <location>
        <begin position="284"/>
        <end position="307"/>
    </location>
</feature>
<feature type="transmembrane region" description="Helical" evidence="7">
    <location>
        <begin position="319"/>
        <end position="340"/>
    </location>
</feature>
<dbReference type="InterPro" id="IPR005829">
    <property type="entry name" value="Sugar_transporter_CS"/>
</dbReference>
<dbReference type="InterPro" id="IPR036259">
    <property type="entry name" value="MFS_trans_sf"/>
</dbReference>